<dbReference type="SUPFAM" id="SSF63520">
    <property type="entry name" value="PTS-regulatory domain, PRD"/>
    <property type="match status" value="2"/>
</dbReference>
<dbReference type="PROSITE" id="PS51094">
    <property type="entry name" value="PTS_EIIA_TYPE_2"/>
    <property type="match status" value="1"/>
</dbReference>
<dbReference type="InterPro" id="IPR050661">
    <property type="entry name" value="BglG_antiterminators"/>
</dbReference>
<evidence type="ECO:0000313" key="6">
    <source>
        <dbReference type="EMBL" id="MEF2292384.1"/>
    </source>
</evidence>
<evidence type="ECO:0000313" key="7">
    <source>
        <dbReference type="Proteomes" id="UP001356080"/>
    </source>
</evidence>
<evidence type="ECO:0000256" key="2">
    <source>
        <dbReference type="ARBA" id="ARBA00022737"/>
    </source>
</evidence>
<dbReference type="InterPro" id="IPR036095">
    <property type="entry name" value="PTS_EIIB-like_sf"/>
</dbReference>
<name>A0ABU7VFE9_9BACI</name>
<comment type="caution">
    <text evidence="6">The sequence shown here is derived from an EMBL/GenBank/DDBJ whole genome shotgun (WGS) entry which is preliminary data.</text>
</comment>
<feature type="domain" description="PRD" evidence="5">
    <location>
        <begin position="170"/>
        <end position="276"/>
    </location>
</feature>
<dbReference type="Pfam" id="PF00874">
    <property type="entry name" value="PRD"/>
    <property type="match status" value="2"/>
</dbReference>
<dbReference type="Proteomes" id="UP001356080">
    <property type="component" value="Unassembled WGS sequence"/>
</dbReference>
<dbReference type="PROSITE" id="PS51372">
    <property type="entry name" value="PRD_2"/>
    <property type="match status" value="2"/>
</dbReference>
<keyword evidence="2" id="KW-0677">Repeat</keyword>
<dbReference type="InterPro" id="IPR016152">
    <property type="entry name" value="PTrfase/Anion_transptr"/>
</dbReference>
<dbReference type="PROSITE" id="PS51099">
    <property type="entry name" value="PTS_EIIB_TYPE_2"/>
    <property type="match status" value="1"/>
</dbReference>
<protein>
    <submittedName>
        <fullName evidence="6">PRD domain-containing protein</fullName>
    </submittedName>
</protein>
<dbReference type="CDD" id="cd05568">
    <property type="entry name" value="PTS_IIB_bgl_like"/>
    <property type="match status" value="1"/>
</dbReference>
<dbReference type="EMBL" id="JAZHPM010000016">
    <property type="protein sequence ID" value="MEF2292384.1"/>
    <property type="molecule type" value="Genomic_DNA"/>
</dbReference>
<dbReference type="InterPro" id="IPR013196">
    <property type="entry name" value="HTH_11"/>
</dbReference>
<evidence type="ECO:0000256" key="1">
    <source>
        <dbReference type="ARBA" id="ARBA00022679"/>
    </source>
</evidence>
<evidence type="ECO:0000259" key="5">
    <source>
        <dbReference type="PROSITE" id="PS51372"/>
    </source>
</evidence>
<organism evidence="6 7">
    <name type="scientific">Virgibacillus dokdonensis</name>
    <dbReference type="NCBI Taxonomy" id="302167"/>
    <lineage>
        <taxon>Bacteria</taxon>
        <taxon>Bacillati</taxon>
        <taxon>Bacillota</taxon>
        <taxon>Bacilli</taxon>
        <taxon>Bacillales</taxon>
        <taxon>Bacillaceae</taxon>
        <taxon>Virgibacillus</taxon>
    </lineage>
</organism>
<dbReference type="SUPFAM" id="SSF55804">
    <property type="entry name" value="Phoshotransferase/anion transport protein"/>
    <property type="match status" value="1"/>
</dbReference>
<dbReference type="Gene3D" id="1.10.1790.10">
    <property type="entry name" value="PRD domain"/>
    <property type="match status" value="2"/>
</dbReference>
<accession>A0ABU7VFE9</accession>
<reference evidence="6 7" key="1">
    <citation type="submission" date="2024-01" db="EMBL/GenBank/DDBJ databases">
        <title>Survival strategy associated with biotechnological potential of Virgibacillus dokdonensis T4.6 isolated from salt-fermented shrimp paste.</title>
        <authorList>
            <person name="Doan T.V."/>
            <person name="Quach N.T."/>
            <person name="Phi Q.-T."/>
        </authorList>
    </citation>
    <scope>NUCLEOTIDE SEQUENCE [LARGE SCALE GENOMIC DNA]</scope>
    <source>
        <strain evidence="6 7">T4.6</strain>
    </source>
</reference>
<proteinExistence type="predicted"/>
<dbReference type="PANTHER" id="PTHR30185">
    <property type="entry name" value="CRYPTIC BETA-GLUCOSIDE BGL OPERON ANTITERMINATOR"/>
    <property type="match status" value="1"/>
</dbReference>
<dbReference type="PANTHER" id="PTHR30185:SF13">
    <property type="entry name" value="LICABCH OPERON REGULATOR-RELATED"/>
    <property type="match status" value="1"/>
</dbReference>
<gene>
    <name evidence="6" type="ORF">V2W34_10255</name>
</gene>
<evidence type="ECO:0000259" key="4">
    <source>
        <dbReference type="PROSITE" id="PS51099"/>
    </source>
</evidence>
<keyword evidence="7" id="KW-1185">Reference proteome</keyword>
<dbReference type="Gene3D" id="3.40.930.10">
    <property type="entry name" value="Mannitol-specific EII, Chain A"/>
    <property type="match status" value="1"/>
</dbReference>
<sequence>MSDFIIRENSVRLLKIISKRDYISPLFLSESLEVSVRTIHNYMKQVNQDLKGIAKIENVKGKGYRLTISEKQEFERLLENVEQNKVPMDSSKRRIASIINLLINGEKDYTLDEMAFELNLGRTTLVTELKKASLSLATYNLKIVGKPNKGMQLHYQEMDLRFFIIENIFNGLYGSYPLDHDVVEKIVHVTNQYDLESNTKNKILAFVVVMLDRLSKNHPLRDIKKNYLKRIHQHDLSIAQEISSIIESSLPIKITKEEVFFISIPIAGRRTPTNDRTMTEMQITEEINSLLNKILEQIGFKQEVIKQNETFFIDLQYHLTFMLNRLMFGLRINNPMLKDVRDRFPVAFKMAKIAGQVITQEYSIAVSDEELAYLAFYFEVFISQNDFKEKRFKKAAVVCGTGRGTARIIKSQLEKVLHPDTQLDVLSEIGLTKEQLNSYDLIFTTVHLPMEVNKPIIEINEIFDAHHLKKKVEEIAYMQSFKLETTAEANSLLYHLITEDKFFVLDSSNSYEANLEYMVEELIKSRYLDKGFTKRLQARSAKGSMVFDQFIALPHTLNNDSGQLQIALGVFQKQVKADNKEVKLIFLLGLPNLETEIEDYEQQLVHVYDEIVRISNDRQLVEKLSQSTNYEQANLLLKHVSRFNV</sequence>
<dbReference type="Pfam" id="PF00359">
    <property type="entry name" value="PTS_EIIA_2"/>
    <property type="match status" value="1"/>
</dbReference>
<feature type="domain" description="PRD" evidence="5">
    <location>
        <begin position="282"/>
        <end position="388"/>
    </location>
</feature>
<dbReference type="Gene3D" id="1.10.10.10">
    <property type="entry name" value="Winged helix-like DNA-binding domain superfamily/Winged helix DNA-binding domain"/>
    <property type="match status" value="1"/>
</dbReference>
<dbReference type="InterPro" id="IPR013011">
    <property type="entry name" value="PTS_EIIB_2"/>
</dbReference>
<dbReference type="SUPFAM" id="SSF52794">
    <property type="entry name" value="PTS system IIB component-like"/>
    <property type="match status" value="1"/>
</dbReference>
<dbReference type="InterPro" id="IPR036634">
    <property type="entry name" value="PRD_sf"/>
</dbReference>
<dbReference type="InterPro" id="IPR002178">
    <property type="entry name" value="PTS_EIIA_type-2_dom"/>
</dbReference>
<dbReference type="InterPro" id="IPR036388">
    <property type="entry name" value="WH-like_DNA-bd_sf"/>
</dbReference>
<dbReference type="InterPro" id="IPR011608">
    <property type="entry name" value="PRD"/>
</dbReference>
<feature type="domain" description="PTS EIIB type-2" evidence="4">
    <location>
        <begin position="393"/>
        <end position="480"/>
    </location>
</feature>
<feature type="domain" description="PTS EIIA type-2" evidence="3">
    <location>
        <begin position="495"/>
        <end position="640"/>
    </location>
</feature>
<evidence type="ECO:0000259" key="3">
    <source>
        <dbReference type="PROSITE" id="PS51094"/>
    </source>
</evidence>
<keyword evidence="1" id="KW-0808">Transferase</keyword>
<dbReference type="RefSeq" id="WP_331805408.1">
    <property type="nucleotide sequence ID" value="NZ_JAZHPM010000016.1"/>
</dbReference>
<dbReference type="Pfam" id="PF08279">
    <property type="entry name" value="HTH_11"/>
    <property type="match status" value="1"/>
</dbReference>
<dbReference type="Gene3D" id="3.40.50.2300">
    <property type="match status" value="1"/>
</dbReference>